<dbReference type="SUPFAM" id="SSF53649">
    <property type="entry name" value="Alkaline phosphatase-like"/>
    <property type="match status" value="1"/>
</dbReference>
<dbReference type="PROSITE" id="PS50110">
    <property type="entry name" value="RESPONSE_REGULATORY"/>
    <property type="match status" value="1"/>
</dbReference>
<dbReference type="GO" id="GO:0000160">
    <property type="term" value="P:phosphorelay signal transduction system"/>
    <property type="evidence" value="ECO:0007669"/>
    <property type="project" value="InterPro"/>
</dbReference>
<comment type="caution">
    <text evidence="4">The sequence shown here is derived from an EMBL/GenBank/DDBJ whole genome shotgun (WGS) entry which is preliminary data.</text>
</comment>
<protein>
    <submittedName>
        <fullName evidence="4">PglZ domain-containing protein</fullName>
    </submittedName>
</protein>
<dbReference type="AlphaFoldDB" id="A0A921JJL8"/>
<feature type="domain" description="Response regulatory" evidence="3">
    <location>
        <begin position="1"/>
        <end position="112"/>
    </location>
</feature>
<dbReference type="Pfam" id="PF00072">
    <property type="entry name" value="Response_reg"/>
    <property type="match status" value="1"/>
</dbReference>
<dbReference type="CDD" id="cd00156">
    <property type="entry name" value="REC"/>
    <property type="match status" value="1"/>
</dbReference>
<dbReference type="PANTHER" id="PTHR44591:SF3">
    <property type="entry name" value="RESPONSE REGULATORY DOMAIN-CONTAINING PROTEIN"/>
    <property type="match status" value="1"/>
</dbReference>
<accession>A0A921JJL8</accession>
<dbReference type="InterPro" id="IPR017850">
    <property type="entry name" value="Alkaline_phosphatase_core_sf"/>
</dbReference>
<evidence type="ECO:0000313" key="4">
    <source>
        <dbReference type="EMBL" id="HJE40004.1"/>
    </source>
</evidence>
<reference evidence="4" key="1">
    <citation type="journal article" date="2021" name="PeerJ">
        <title>Extensive microbial diversity within the chicken gut microbiome revealed by metagenomics and culture.</title>
        <authorList>
            <person name="Gilroy R."/>
            <person name="Ravi A."/>
            <person name="Getino M."/>
            <person name="Pursley I."/>
            <person name="Horton D.L."/>
            <person name="Alikhan N.F."/>
            <person name="Baker D."/>
            <person name="Gharbi K."/>
            <person name="Hall N."/>
            <person name="Watson M."/>
            <person name="Adriaenssens E.M."/>
            <person name="Foster-Nyarko E."/>
            <person name="Jarju S."/>
            <person name="Secka A."/>
            <person name="Antonio M."/>
            <person name="Oren A."/>
            <person name="Chaudhuri R.R."/>
            <person name="La Ragione R."/>
            <person name="Hildebrand F."/>
            <person name="Pallen M.J."/>
        </authorList>
    </citation>
    <scope>NUCLEOTIDE SEQUENCE</scope>
    <source>
        <strain evidence="4">4100</strain>
    </source>
</reference>
<feature type="non-terminal residue" evidence="4">
    <location>
        <position position="1"/>
    </location>
</feature>
<dbReference type="EMBL" id="DYXT01000051">
    <property type="protein sequence ID" value="HJE40004.1"/>
    <property type="molecule type" value="Genomic_DNA"/>
</dbReference>
<dbReference type="Proteomes" id="UP000711407">
    <property type="component" value="Unassembled WGS sequence"/>
</dbReference>
<gene>
    <name evidence="4" type="ORF">K8V47_09650</name>
</gene>
<evidence type="ECO:0000256" key="2">
    <source>
        <dbReference type="PROSITE-ProRule" id="PRU00169"/>
    </source>
</evidence>
<evidence type="ECO:0000259" key="3">
    <source>
        <dbReference type="PROSITE" id="PS50110"/>
    </source>
</evidence>
<organism evidence="4 5">
    <name type="scientific">Candidatus Amulumruptor caecigallinarius</name>
    <dbReference type="NCBI Taxonomy" id="2109911"/>
    <lineage>
        <taxon>Bacteria</taxon>
        <taxon>Pseudomonadati</taxon>
        <taxon>Bacteroidota</taxon>
        <taxon>Bacteroidia</taxon>
        <taxon>Bacteroidales</taxon>
        <taxon>Muribaculaceae</taxon>
        <taxon>Candidatus Amulumruptor</taxon>
    </lineage>
</organism>
<name>A0A921JJL8_9BACT</name>
<dbReference type="PANTHER" id="PTHR44591">
    <property type="entry name" value="STRESS RESPONSE REGULATOR PROTEIN 1"/>
    <property type="match status" value="1"/>
</dbReference>
<dbReference type="SMART" id="SM00448">
    <property type="entry name" value="REC"/>
    <property type="match status" value="1"/>
</dbReference>
<reference evidence="4" key="2">
    <citation type="submission" date="2021-09" db="EMBL/GenBank/DDBJ databases">
        <authorList>
            <person name="Gilroy R."/>
        </authorList>
    </citation>
    <scope>NUCLEOTIDE SEQUENCE</scope>
    <source>
        <strain evidence="4">4100</strain>
    </source>
</reference>
<dbReference type="SUPFAM" id="SSF52172">
    <property type="entry name" value="CheY-like"/>
    <property type="match status" value="1"/>
</dbReference>
<dbReference type="Gene3D" id="3.40.50.2300">
    <property type="match status" value="1"/>
</dbReference>
<evidence type="ECO:0000313" key="5">
    <source>
        <dbReference type="Proteomes" id="UP000711407"/>
    </source>
</evidence>
<sequence>WADDEIDLLKPHLMFLRNKGYEVATANNGHDALDMVQTDHYDLIILDENMPGLTGLETLMRIKQIEPHLPVIMITKSEEENIMDQAVGAKIADYLIKPVNPMQILSSIKKNLHSDELVSESAASAYRREFGSIAMQIDTARSIEEWMDVYRKLTYWDLELASTETAMDEMLEMQRLDANSAFCKMVKREYESWIADRGQATERTFIMSDEVLRRRVFPLIDGGGKVMFVLIDNFRLDQWGVVKKMLADAFTFDEELYCSILPTATQYARNAIFSGLMPVDIARLFPDLWVDEDEEEGKNLNEAPLIATQLDRFRKRWKFSYHKINTNQGIERLLRDFRQIDSNELNVVVLNFIDMLSHARTESKMIRELAANNAAYRSLTESWFRHSGAMDIFRRAAAAGYKVVLTTDHGTIRVDNPIQVVGERNTNTNLRYKVGRNLGYNQKQVYEIKKPERFGLPSPNVSSTYIFATGRDFFAYRNNFNYYAQYYDGTFQHGGISMEEMLVPLVTLTPR</sequence>
<dbReference type="InterPro" id="IPR001789">
    <property type="entry name" value="Sig_transdc_resp-reg_receiver"/>
</dbReference>
<evidence type="ECO:0000256" key="1">
    <source>
        <dbReference type="ARBA" id="ARBA00022553"/>
    </source>
</evidence>
<keyword evidence="1 2" id="KW-0597">Phosphoprotein</keyword>
<dbReference type="Pfam" id="PF08665">
    <property type="entry name" value="PglZ"/>
    <property type="match status" value="1"/>
</dbReference>
<proteinExistence type="predicted"/>
<dbReference type="InterPro" id="IPR050595">
    <property type="entry name" value="Bact_response_regulator"/>
</dbReference>
<dbReference type="InterPro" id="IPR011006">
    <property type="entry name" value="CheY-like_superfamily"/>
</dbReference>
<feature type="modified residue" description="4-aspartylphosphate" evidence="2">
    <location>
        <position position="47"/>
    </location>
</feature>